<feature type="domain" description="Cytochrome c" evidence="7">
    <location>
        <begin position="43"/>
        <end position="146"/>
    </location>
</feature>
<dbReference type="GO" id="GO:0046872">
    <property type="term" value="F:metal ion binding"/>
    <property type="evidence" value="ECO:0007669"/>
    <property type="project" value="UniProtKB-KW"/>
</dbReference>
<organism evidence="8 9">
    <name type="scientific">Noviherbaspirillum humi</name>
    <dbReference type="NCBI Taxonomy" id="1688639"/>
    <lineage>
        <taxon>Bacteria</taxon>
        <taxon>Pseudomonadati</taxon>
        <taxon>Pseudomonadota</taxon>
        <taxon>Betaproteobacteria</taxon>
        <taxon>Burkholderiales</taxon>
        <taxon>Oxalobacteraceae</taxon>
        <taxon>Noviherbaspirillum</taxon>
    </lineage>
</organism>
<dbReference type="Proteomes" id="UP000198284">
    <property type="component" value="Unassembled WGS sequence"/>
</dbReference>
<keyword evidence="3 4" id="KW-0408">Iron</keyword>
<gene>
    <name evidence="8" type="ORF">SAMN06265795_10198</name>
</gene>
<evidence type="ECO:0000256" key="4">
    <source>
        <dbReference type="PROSITE-ProRule" id="PRU00433"/>
    </source>
</evidence>
<keyword evidence="6" id="KW-0732">Signal</keyword>
<sequence>MQGFACSRALLFAIAAATLPVAAHSADGAGDKTPAARKSADGKYIDRGRYLVRTAGCNDCHTPGYPQSGGKVPEEKWLTGEHVGWRGPWGTTYAANLRLYMNGIDENQWIKIGHGKELRPPMPWFALRDMTEDDLRAIYRYVRSLGPAGAPAPAYVPPDQTPQGPYVQFPMPPK</sequence>
<dbReference type="PROSITE" id="PS51007">
    <property type="entry name" value="CYTC"/>
    <property type="match status" value="1"/>
</dbReference>
<protein>
    <submittedName>
        <fullName evidence="8">Cytochrome c</fullName>
    </submittedName>
</protein>
<keyword evidence="1 4" id="KW-0349">Heme</keyword>
<evidence type="ECO:0000256" key="5">
    <source>
        <dbReference type="SAM" id="MobiDB-lite"/>
    </source>
</evidence>
<feature type="signal peptide" evidence="6">
    <location>
        <begin position="1"/>
        <end position="25"/>
    </location>
</feature>
<feature type="chain" id="PRO_5012263590" evidence="6">
    <location>
        <begin position="26"/>
        <end position="174"/>
    </location>
</feature>
<evidence type="ECO:0000256" key="6">
    <source>
        <dbReference type="SAM" id="SignalP"/>
    </source>
</evidence>
<evidence type="ECO:0000256" key="1">
    <source>
        <dbReference type="ARBA" id="ARBA00022617"/>
    </source>
</evidence>
<dbReference type="InterPro" id="IPR036909">
    <property type="entry name" value="Cyt_c-like_dom_sf"/>
</dbReference>
<name>A0A239BVK9_9BURK</name>
<evidence type="ECO:0000313" key="8">
    <source>
        <dbReference type="EMBL" id="SNS11709.1"/>
    </source>
</evidence>
<feature type="region of interest" description="Disordered" evidence="5">
    <location>
        <begin position="150"/>
        <end position="174"/>
    </location>
</feature>
<accession>A0A239BVK9</accession>
<keyword evidence="2 4" id="KW-0479">Metal-binding</keyword>
<dbReference type="RefSeq" id="WP_089397344.1">
    <property type="nucleotide sequence ID" value="NZ_FZOT01000001.1"/>
</dbReference>
<dbReference type="GO" id="GO:0020037">
    <property type="term" value="F:heme binding"/>
    <property type="evidence" value="ECO:0007669"/>
    <property type="project" value="InterPro"/>
</dbReference>
<evidence type="ECO:0000256" key="3">
    <source>
        <dbReference type="ARBA" id="ARBA00023004"/>
    </source>
</evidence>
<dbReference type="EMBL" id="FZOT01000001">
    <property type="protein sequence ID" value="SNS11709.1"/>
    <property type="molecule type" value="Genomic_DNA"/>
</dbReference>
<evidence type="ECO:0000313" key="9">
    <source>
        <dbReference type="Proteomes" id="UP000198284"/>
    </source>
</evidence>
<dbReference type="Gene3D" id="1.10.760.10">
    <property type="entry name" value="Cytochrome c-like domain"/>
    <property type="match status" value="1"/>
</dbReference>
<reference evidence="8 9" key="1">
    <citation type="submission" date="2017-06" db="EMBL/GenBank/DDBJ databases">
        <authorList>
            <person name="Kim H.J."/>
            <person name="Triplett B.A."/>
        </authorList>
    </citation>
    <scope>NUCLEOTIDE SEQUENCE [LARGE SCALE GENOMIC DNA]</scope>
    <source>
        <strain evidence="8 9">U15</strain>
    </source>
</reference>
<evidence type="ECO:0000259" key="7">
    <source>
        <dbReference type="PROSITE" id="PS51007"/>
    </source>
</evidence>
<dbReference type="Pfam" id="PF00034">
    <property type="entry name" value="Cytochrom_C"/>
    <property type="match status" value="1"/>
</dbReference>
<proteinExistence type="predicted"/>
<keyword evidence="9" id="KW-1185">Reference proteome</keyword>
<dbReference type="SUPFAM" id="SSF46626">
    <property type="entry name" value="Cytochrome c"/>
    <property type="match status" value="1"/>
</dbReference>
<dbReference type="InterPro" id="IPR009056">
    <property type="entry name" value="Cyt_c-like_dom"/>
</dbReference>
<dbReference type="AlphaFoldDB" id="A0A239BVK9"/>
<evidence type="ECO:0000256" key="2">
    <source>
        <dbReference type="ARBA" id="ARBA00022723"/>
    </source>
</evidence>
<dbReference type="OrthoDB" id="9811281at2"/>
<dbReference type="GO" id="GO:0009055">
    <property type="term" value="F:electron transfer activity"/>
    <property type="evidence" value="ECO:0007669"/>
    <property type="project" value="InterPro"/>
</dbReference>